<keyword evidence="6 12" id="KW-0812">Transmembrane</keyword>
<keyword evidence="9 12" id="KW-1133">Transmembrane helix</keyword>
<feature type="compositionally biased region" description="Polar residues" evidence="11">
    <location>
        <begin position="603"/>
        <end position="621"/>
    </location>
</feature>
<accession>A0A443SUN7</accession>
<evidence type="ECO:0000256" key="5">
    <source>
        <dbReference type="ARBA" id="ARBA00022475"/>
    </source>
</evidence>
<dbReference type="AlphaFoldDB" id="A0A443SUN7"/>
<feature type="compositionally biased region" description="Polar residues" evidence="11">
    <location>
        <begin position="628"/>
        <end position="637"/>
    </location>
</feature>
<dbReference type="EMBL" id="NCKV01000227">
    <property type="protein sequence ID" value="RWS31235.1"/>
    <property type="molecule type" value="Genomic_DNA"/>
</dbReference>
<evidence type="ECO:0000256" key="9">
    <source>
        <dbReference type="ARBA" id="ARBA00022989"/>
    </source>
</evidence>
<protein>
    <submittedName>
        <fullName evidence="13">MORN repeat containing protein-like protein</fullName>
    </submittedName>
</protein>
<evidence type="ECO:0000256" key="10">
    <source>
        <dbReference type="ARBA" id="ARBA00023136"/>
    </source>
</evidence>
<comment type="caution">
    <text evidence="13">The sequence shown here is derived from an EMBL/GenBank/DDBJ whole genome shotgun (WGS) entry which is preliminary data.</text>
</comment>
<dbReference type="OrthoDB" id="284854at2759"/>
<evidence type="ECO:0000313" key="13">
    <source>
        <dbReference type="EMBL" id="RWS31235.1"/>
    </source>
</evidence>
<comment type="similarity">
    <text evidence="4">Belongs to the junctophilin family.</text>
</comment>
<dbReference type="Proteomes" id="UP000288716">
    <property type="component" value="Unassembled WGS sequence"/>
</dbReference>
<evidence type="ECO:0000256" key="1">
    <source>
        <dbReference type="ARBA" id="ARBA00004163"/>
    </source>
</evidence>
<proteinExistence type="inferred from homology"/>
<evidence type="ECO:0000256" key="12">
    <source>
        <dbReference type="SAM" id="Phobius"/>
    </source>
</evidence>
<dbReference type="InterPro" id="IPR017191">
    <property type="entry name" value="Junctophilin"/>
</dbReference>
<evidence type="ECO:0000256" key="2">
    <source>
        <dbReference type="ARBA" id="ARBA00004184"/>
    </source>
</evidence>
<evidence type="ECO:0000256" key="8">
    <source>
        <dbReference type="ARBA" id="ARBA00022824"/>
    </source>
</evidence>
<dbReference type="Gene3D" id="2.20.110.10">
    <property type="entry name" value="Histone H3 K4-specific methyltransferase SET7/9 N-terminal domain"/>
    <property type="match status" value="4"/>
</dbReference>
<evidence type="ECO:0000256" key="3">
    <source>
        <dbReference type="ARBA" id="ARBA00004236"/>
    </source>
</evidence>
<dbReference type="FunFam" id="2.20.110.10:FF:000013">
    <property type="entry name" value="Putative Junctophilin-1"/>
    <property type="match status" value="1"/>
</dbReference>
<evidence type="ECO:0000256" key="6">
    <source>
        <dbReference type="ARBA" id="ARBA00022692"/>
    </source>
</evidence>
<organism evidence="13 14">
    <name type="scientific">Leptotrombidium deliense</name>
    <dbReference type="NCBI Taxonomy" id="299467"/>
    <lineage>
        <taxon>Eukaryota</taxon>
        <taxon>Metazoa</taxon>
        <taxon>Ecdysozoa</taxon>
        <taxon>Arthropoda</taxon>
        <taxon>Chelicerata</taxon>
        <taxon>Arachnida</taxon>
        <taxon>Acari</taxon>
        <taxon>Acariformes</taxon>
        <taxon>Trombidiformes</taxon>
        <taxon>Prostigmata</taxon>
        <taxon>Anystina</taxon>
        <taxon>Parasitengona</taxon>
        <taxon>Trombiculoidea</taxon>
        <taxon>Trombiculidae</taxon>
        <taxon>Leptotrombidium</taxon>
    </lineage>
</organism>
<dbReference type="FunFam" id="2.20.110.10:FF:000001">
    <property type="entry name" value="Junctophilin"/>
    <property type="match status" value="1"/>
</dbReference>
<name>A0A443SUN7_9ACAR</name>
<dbReference type="GO" id="GO:0005886">
    <property type="term" value="C:plasma membrane"/>
    <property type="evidence" value="ECO:0007669"/>
    <property type="project" value="UniProtKB-SubCell"/>
</dbReference>
<dbReference type="PANTHER" id="PTHR23085">
    <property type="entry name" value="GH28348P"/>
    <property type="match status" value="1"/>
</dbReference>
<dbReference type="PANTHER" id="PTHR23085:SF16">
    <property type="entry name" value="GH28348P"/>
    <property type="match status" value="1"/>
</dbReference>
<keyword evidence="14" id="KW-1185">Reference proteome</keyword>
<dbReference type="InterPro" id="IPR003409">
    <property type="entry name" value="MORN"/>
</dbReference>
<dbReference type="Pfam" id="PF02493">
    <property type="entry name" value="MORN"/>
    <property type="match status" value="7"/>
</dbReference>
<keyword evidence="10 12" id="KW-0472">Membrane</keyword>
<dbReference type="SUPFAM" id="SSF82185">
    <property type="entry name" value="Histone H3 K4-specific methyltransferase SET7/9 N-terminal domain"/>
    <property type="match status" value="2"/>
</dbReference>
<feature type="transmembrane region" description="Helical" evidence="12">
    <location>
        <begin position="769"/>
        <end position="788"/>
    </location>
</feature>
<comment type="subcellular location">
    <subcellularLocation>
        <location evidence="3">Cell membrane</location>
    </subcellularLocation>
    <subcellularLocation>
        <location evidence="2">Endomembrane system</location>
        <topology evidence="2">Peripheral membrane protein</topology>
    </subcellularLocation>
    <subcellularLocation>
        <location evidence="1">Endoplasmic reticulum membrane</location>
        <topology evidence="1">Single-pass type IV membrane protein</topology>
    </subcellularLocation>
</comment>
<keyword evidence="7" id="KW-0677">Repeat</keyword>
<evidence type="ECO:0000256" key="11">
    <source>
        <dbReference type="SAM" id="MobiDB-lite"/>
    </source>
</evidence>
<dbReference type="SMART" id="SM00698">
    <property type="entry name" value="MORN"/>
    <property type="match status" value="6"/>
</dbReference>
<dbReference type="GO" id="GO:0005789">
    <property type="term" value="C:endoplasmic reticulum membrane"/>
    <property type="evidence" value="ECO:0007669"/>
    <property type="project" value="UniProtKB-SubCell"/>
</dbReference>
<evidence type="ECO:0000313" key="14">
    <source>
        <dbReference type="Proteomes" id="UP000288716"/>
    </source>
</evidence>
<keyword evidence="8" id="KW-0256">Endoplasmic reticulum</keyword>
<feature type="region of interest" description="Disordered" evidence="11">
    <location>
        <begin position="590"/>
        <end position="638"/>
    </location>
</feature>
<feature type="region of interest" description="Disordered" evidence="11">
    <location>
        <begin position="242"/>
        <end position="294"/>
    </location>
</feature>
<keyword evidence="5" id="KW-1003">Cell membrane</keyword>
<gene>
    <name evidence="13" type="ORF">B4U80_07402</name>
</gene>
<feature type="region of interest" description="Disordered" evidence="11">
    <location>
        <begin position="457"/>
        <end position="512"/>
    </location>
</feature>
<reference evidence="13 14" key="1">
    <citation type="journal article" date="2018" name="Gigascience">
        <title>Genomes of trombidid mites reveal novel predicted allergens and laterally-transferred genes associated with secondary metabolism.</title>
        <authorList>
            <person name="Dong X."/>
            <person name="Chaisiri K."/>
            <person name="Xia D."/>
            <person name="Armstrong S.D."/>
            <person name="Fang Y."/>
            <person name="Donnelly M.J."/>
            <person name="Kadowaki T."/>
            <person name="McGarry J.W."/>
            <person name="Darby A.C."/>
            <person name="Makepeace B.L."/>
        </authorList>
    </citation>
    <scope>NUCLEOTIDE SEQUENCE [LARGE SCALE GENOMIC DNA]</scope>
    <source>
        <strain evidence="13">UoL-UT</strain>
    </source>
</reference>
<dbReference type="VEuPathDB" id="VectorBase:LDEU000805"/>
<dbReference type="GO" id="GO:0030314">
    <property type="term" value="C:junctional membrane complex"/>
    <property type="evidence" value="ECO:0007669"/>
    <property type="project" value="InterPro"/>
</dbReference>
<dbReference type="STRING" id="299467.A0A443SUN7"/>
<sequence>MSSQAHHLSGGQSAVGGRFDFDDGGVYVGGWQDGKAHGHGICTGPKSQGEYSGSWHYGFEVSGVYKWPSGATYEGQWQNGKRHGLGVEYRGKWVYKGEWTQGYKGRYGVRASLLSAAKYEGTWANGLQDGYGSETYADGGTYQGQWLRGMRHGYGVRQSAPFGHCNITKTAIITNTNVSLHSLDTEIEGNIIDQKRDAAMRGGFVLVVRNTSSHRRRNSLAEKSSSFKQSLLKGLRLKKQKSTGDIDVRSQRSTASVASSTESGFSTATTHKGEAEHDTGSNASFLSQDGDISDPTTTETYMGEWKNDKRCGFGICERSDGLRYEGEWYNNKKYGYGVTIFRDGTREEGKYKNNHLVTSVKKKHLFVLRSAKIRDRIESAVAAGHRAQQIALQKADIAISRTATARGKSEQADFSSIQARNDSQVAFVSSKQYGGDVPIQPPEVPLRRRLSDFSQIRRGTKDFNAQNEKPQIRQFLDPNEPFGGRRGSFRNQNPPKLNIQNQNQVHPQPPQIQPQIMSHTVTQELRNSPHSQAPRVNHKPQQYAPHATHQPHPSPQMYQQDYTGYQSSQEPFADHFDHYQKLVSRYGNVNKLERQNPVRRQRMNSNQSKPASIGTNSSNSPKSEKSVDQPTPDSGISSLDECLINRRQPDSQFANAIATPSECPTPNRQQWRTSSLYRQPVTTIAPGGGFSGGGGGGAGAVFKRKPSLQSNAVKQVNKPLMSREEVSVLSHAQREQRRLDAEMAERLSRNPLLYLVNPRFKDWLNRQKLIILVLLINISLAILFFQLLG</sequence>
<evidence type="ECO:0000256" key="4">
    <source>
        <dbReference type="ARBA" id="ARBA00008599"/>
    </source>
</evidence>
<feature type="region of interest" description="Disordered" evidence="11">
    <location>
        <begin position="524"/>
        <end position="560"/>
    </location>
</feature>
<feature type="compositionally biased region" description="Polar residues" evidence="11">
    <location>
        <begin position="251"/>
        <end position="270"/>
    </location>
</feature>
<evidence type="ECO:0000256" key="7">
    <source>
        <dbReference type="ARBA" id="ARBA00022737"/>
    </source>
</evidence>